<evidence type="ECO:0000256" key="1">
    <source>
        <dbReference type="SAM" id="MobiDB-lite"/>
    </source>
</evidence>
<gene>
    <name evidence="2" type="ORF">MEBOL_007896</name>
</gene>
<name>A0A250IRN2_9BACT</name>
<evidence type="ECO:0008006" key="4">
    <source>
        <dbReference type="Google" id="ProtNLM"/>
    </source>
</evidence>
<reference evidence="2 3" key="1">
    <citation type="submission" date="2017-06" db="EMBL/GenBank/DDBJ databases">
        <authorList>
            <person name="Kim H.J."/>
            <person name="Triplett B.A."/>
        </authorList>
    </citation>
    <scope>NUCLEOTIDE SEQUENCE [LARGE SCALE GENOMIC DNA]</scope>
    <source>
        <strain evidence="2 3">DSM 14713</strain>
    </source>
</reference>
<evidence type="ECO:0000313" key="2">
    <source>
        <dbReference type="EMBL" id="ATB34394.1"/>
    </source>
</evidence>
<dbReference type="PROSITE" id="PS51257">
    <property type="entry name" value="PROKAR_LIPOPROTEIN"/>
    <property type="match status" value="1"/>
</dbReference>
<proteinExistence type="predicted"/>
<dbReference type="EMBL" id="CP022163">
    <property type="protein sequence ID" value="ATB34394.1"/>
    <property type="molecule type" value="Genomic_DNA"/>
</dbReference>
<feature type="region of interest" description="Disordered" evidence="1">
    <location>
        <begin position="23"/>
        <end position="180"/>
    </location>
</feature>
<accession>A0A250IRN2</accession>
<sequence length="180" mass="18500">MKGIKAMVLGASAAALIFSVGCQSDQPRDTQRQEELESPQDTQGTGGSGMGLDDSSVPSEDTLRGIPGQDSDVHSPTPGSAQMGSGATEELVPLQQRDLNTGSTAEPGIGGAGGTEPQTQDTDTRQMKKGPNANGVRALGNETGSRTNATGSNISTDTNPTEPRQNAKSQVPGPRDNPNR</sequence>
<feature type="compositionally biased region" description="Polar residues" evidence="1">
    <location>
        <begin position="142"/>
        <end position="169"/>
    </location>
</feature>
<dbReference type="Proteomes" id="UP000217289">
    <property type="component" value="Chromosome"/>
</dbReference>
<protein>
    <recommendedName>
        <fullName evidence="4">Lipoprotein</fullName>
    </recommendedName>
</protein>
<dbReference type="KEGG" id="mbd:MEBOL_007896"/>
<dbReference type="AlphaFoldDB" id="A0A250IRN2"/>
<keyword evidence="3" id="KW-1185">Reference proteome</keyword>
<dbReference type="RefSeq" id="WP_095982301.1">
    <property type="nucleotide sequence ID" value="NZ_CP022163.1"/>
</dbReference>
<feature type="compositionally biased region" description="Basic and acidic residues" evidence="1">
    <location>
        <begin position="26"/>
        <end position="35"/>
    </location>
</feature>
<organism evidence="2 3">
    <name type="scientific">Melittangium boletus DSM 14713</name>
    <dbReference type="NCBI Taxonomy" id="1294270"/>
    <lineage>
        <taxon>Bacteria</taxon>
        <taxon>Pseudomonadati</taxon>
        <taxon>Myxococcota</taxon>
        <taxon>Myxococcia</taxon>
        <taxon>Myxococcales</taxon>
        <taxon>Cystobacterineae</taxon>
        <taxon>Archangiaceae</taxon>
        <taxon>Melittangium</taxon>
    </lineage>
</organism>
<evidence type="ECO:0000313" key="3">
    <source>
        <dbReference type="Proteomes" id="UP000217289"/>
    </source>
</evidence>